<organism evidence="2 3">
    <name type="scientific">Ajellomyces capsulatus</name>
    <name type="common">Darling's disease fungus</name>
    <name type="synonym">Histoplasma capsulatum</name>
    <dbReference type="NCBI Taxonomy" id="5037"/>
    <lineage>
        <taxon>Eukaryota</taxon>
        <taxon>Fungi</taxon>
        <taxon>Dikarya</taxon>
        <taxon>Ascomycota</taxon>
        <taxon>Pezizomycotina</taxon>
        <taxon>Eurotiomycetes</taxon>
        <taxon>Eurotiomycetidae</taxon>
        <taxon>Onygenales</taxon>
        <taxon>Ajellomycetaceae</taxon>
        <taxon>Histoplasma</taxon>
    </lineage>
</organism>
<feature type="transmembrane region" description="Helical" evidence="1">
    <location>
        <begin position="73"/>
        <end position="94"/>
    </location>
</feature>
<evidence type="ECO:0000256" key="1">
    <source>
        <dbReference type="SAM" id="Phobius"/>
    </source>
</evidence>
<dbReference type="AlphaFoldDB" id="A0A8H7YNS1"/>
<protein>
    <submittedName>
        <fullName evidence="2">Enoyl-CoA hydratase</fullName>
    </submittedName>
</protein>
<evidence type="ECO:0000313" key="3">
    <source>
        <dbReference type="Proteomes" id="UP000670092"/>
    </source>
</evidence>
<name>A0A8H7YNS1_AJECA</name>
<dbReference type="EMBL" id="JAEVHI010000003">
    <property type="protein sequence ID" value="KAG5295750.1"/>
    <property type="molecule type" value="Genomic_DNA"/>
</dbReference>
<dbReference type="Proteomes" id="UP000670092">
    <property type="component" value="Unassembled WGS sequence"/>
</dbReference>
<keyword evidence="1" id="KW-1133">Transmembrane helix</keyword>
<sequence length="113" mass="13085">MNDDDYFDNPFYFASLVDKEKVWGDEGVGKEVGSDEEEEEPGGACLARSSLRIWEVYDVSCPLPLSSAIESLFFMHVIRGFLFIFLFAIFFFLYNDHDHFYVTFLEVFSVHLG</sequence>
<proteinExistence type="predicted"/>
<accession>A0A8H7YNS1</accession>
<comment type="caution">
    <text evidence="2">The sequence shown here is derived from an EMBL/GenBank/DDBJ whole genome shotgun (WGS) entry which is preliminary data.</text>
</comment>
<gene>
    <name evidence="2" type="ORF">I7I52_06132</name>
</gene>
<evidence type="ECO:0000313" key="2">
    <source>
        <dbReference type="EMBL" id="KAG5295750.1"/>
    </source>
</evidence>
<keyword evidence="1" id="KW-0472">Membrane</keyword>
<keyword evidence="1" id="KW-0812">Transmembrane</keyword>
<dbReference type="VEuPathDB" id="FungiDB:I7I52_06132"/>
<reference evidence="2 3" key="1">
    <citation type="submission" date="2021-01" db="EMBL/GenBank/DDBJ databases">
        <title>Chromosome-level genome assembly of a human fungal pathogen reveals clustering of transcriptionally co-regulated genes.</title>
        <authorList>
            <person name="Voorhies M."/>
            <person name="Cohen S."/>
            <person name="Shea T.P."/>
            <person name="Petrus S."/>
            <person name="Munoz J.F."/>
            <person name="Poplawski S."/>
            <person name="Goldman W.E."/>
            <person name="Michael T."/>
            <person name="Cuomo C.A."/>
            <person name="Sil A."/>
            <person name="Beyhan S."/>
        </authorList>
    </citation>
    <scope>NUCLEOTIDE SEQUENCE [LARGE SCALE GENOMIC DNA]</scope>
    <source>
        <strain evidence="2 3">G184AR</strain>
    </source>
</reference>